<dbReference type="Proteomes" id="UP000431826">
    <property type="component" value="Unassembled WGS sequence"/>
</dbReference>
<keyword evidence="3" id="KW-1185">Reference proteome</keyword>
<comment type="caution">
    <text evidence="2">The sequence shown here is derived from an EMBL/GenBank/DDBJ whole genome shotgun (WGS) entry which is preliminary data.</text>
</comment>
<dbReference type="Pfam" id="PF04020">
    <property type="entry name" value="Phage_holin_4_2"/>
    <property type="match status" value="1"/>
</dbReference>
<feature type="transmembrane region" description="Helical" evidence="1">
    <location>
        <begin position="51"/>
        <end position="70"/>
    </location>
</feature>
<dbReference type="InterPro" id="IPR007165">
    <property type="entry name" value="Phage_holin_4_2"/>
</dbReference>
<dbReference type="AlphaFoldDB" id="A0A640USL5"/>
<feature type="transmembrane region" description="Helical" evidence="1">
    <location>
        <begin position="82"/>
        <end position="105"/>
    </location>
</feature>
<sequence length="142" mass="15415">MPIAPLNEFRLVCDDLTMKHFLVKTIANAAALAVAIWLLKDITLTGENTGRQVLTLILVALIFGLVNFLVKPVVKLLSFPLFILTLGLITLVVNALMLLLTSWLAGQADLAFHVGGFWTALLGGVIISIVAWAMHVILPDED</sequence>
<dbReference type="EMBL" id="BLIR01000001">
    <property type="protein sequence ID" value="GFE38557.1"/>
    <property type="molecule type" value="Genomic_DNA"/>
</dbReference>
<organism evidence="2 3">
    <name type="scientific">Streptomyces tubercidicus</name>
    <dbReference type="NCBI Taxonomy" id="47759"/>
    <lineage>
        <taxon>Bacteria</taxon>
        <taxon>Bacillati</taxon>
        <taxon>Actinomycetota</taxon>
        <taxon>Actinomycetes</taxon>
        <taxon>Kitasatosporales</taxon>
        <taxon>Streptomycetaceae</taxon>
        <taxon>Streptomyces</taxon>
    </lineage>
</organism>
<feature type="transmembrane region" description="Helical" evidence="1">
    <location>
        <begin position="21"/>
        <end position="39"/>
    </location>
</feature>
<feature type="transmembrane region" description="Helical" evidence="1">
    <location>
        <begin position="117"/>
        <end position="138"/>
    </location>
</feature>
<accession>A0A640USL5</accession>
<name>A0A640USL5_9ACTN</name>
<reference evidence="2 3" key="1">
    <citation type="submission" date="2019-12" db="EMBL/GenBank/DDBJ databases">
        <title>Whole genome shotgun sequence of Streptomyces tubercidicus NBRC 13090.</title>
        <authorList>
            <person name="Ichikawa N."/>
            <person name="Kimura A."/>
            <person name="Kitahashi Y."/>
            <person name="Komaki H."/>
            <person name="Tamura T."/>
        </authorList>
    </citation>
    <scope>NUCLEOTIDE SEQUENCE [LARGE SCALE GENOMIC DNA]</scope>
    <source>
        <strain evidence="2 3">NBRC 13090</strain>
    </source>
</reference>
<evidence type="ECO:0000313" key="3">
    <source>
        <dbReference type="Proteomes" id="UP000431826"/>
    </source>
</evidence>
<evidence type="ECO:0008006" key="4">
    <source>
        <dbReference type="Google" id="ProtNLM"/>
    </source>
</evidence>
<proteinExistence type="predicted"/>
<keyword evidence="1" id="KW-0812">Transmembrane</keyword>
<protein>
    <recommendedName>
        <fullName evidence="4">Phage holin family protein</fullName>
    </recommendedName>
</protein>
<keyword evidence="1" id="KW-1133">Transmembrane helix</keyword>
<dbReference type="PANTHER" id="PTHR37309:SF1">
    <property type="entry name" value="SLR0284 PROTEIN"/>
    <property type="match status" value="1"/>
</dbReference>
<evidence type="ECO:0000256" key="1">
    <source>
        <dbReference type="SAM" id="Phobius"/>
    </source>
</evidence>
<evidence type="ECO:0000313" key="2">
    <source>
        <dbReference type="EMBL" id="GFE38557.1"/>
    </source>
</evidence>
<gene>
    <name evidence="2" type="ORF">Stube_32300</name>
</gene>
<dbReference type="PANTHER" id="PTHR37309">
    <property type="entry name" value="SLR0284 PROTEIN"/>
    <property type="match status" value="1"/>
</dbReference>
<keyword evidence="1" id="KW-0472">Membrane</keyword>